<dbReference type="SUPFAM" id="SSF51905">
    <property type="entry name" value="FAD/NAD(P)-binding domain"/>
    <property type="match status" value="2"/>
</dbReference>
<dbReference type="Proteomes" id="UP000799428">
    <property type="component" value="Unassembled WGS sequence"/>
</dbReference>
<dbReference type="InterPro" id="IPR054585">
    <property type="entry name" value="NDH2-like_C"/>
</dbReference>
<comment type="similarity">
    <text evidence="1">Belongs to the NADH dehydrogenase family.</text>
</comment>
<dbReference type="EMBL" id="MU005767">
    <property type="protein sequence ID" value="KAF2711525.1"/>
    <property type="molecule type" value="Genomic_DNA"/>
</dbReference>
<feature type="domain" description="FAD/NAD(P)-binding" evidence="6">
    <location>
        <begin position="64"/>
        <end position="372"/>
    </location>
</feature>
<dbReference type="PANTHER" id="PTHR43706">
    <property type="entry name" value="NADH DEHYDROGENASE"/>
    <property type="match status" value="1"/>
</dbReference>
<dbReference type="GO" id="GO:0005739">
    <property type="term" value="C:mitochondrion"/>
    <property type="evidence" value="ECO:0007669"/>
    <property type="project" value="UniProtKB-ARBA"/>
</dbReference>
<dbReference type="PANTHER" id="PTHR43706:SF17">
    <property type="entry name" value="NADH DEHYDROGENASE (EUROFUNG)"/>
    <property type="match status" value="1"/>
</dbReference>
<dbReference type="PRINTS" id="PR00368">
    <property type="entry name" value="FADPNR"/>
</dbReference>
<organism evidence="8 9">
    <name type="scientific">Pleomassaria siparia CBS 279.74</name>
    <dbReference type="NCBI Taxonomy" id="1314801"/>
    <lineage>
        <taxon>Eukaryota</taxon>
        <taxon>Fungi</taxon>
        <taxon>Dikarya</taxon>
        <taxon>Ascomycota</taxon>
        <taxon>Pezizomycotina</taxon>
        <taxon>Dothideomycetes</taxon>
        <taxon>Pleosporomycetidae</taxon>
        <taxon>Pleosporales</taxon>
        <taxon>Pleomassariaceae</taxon>
        <taxon>Pleomassaria</taxon>
    </lineage>
</organism>
<sequence length="549" mass="60851">MQLSHLHQLPLGMQVLTLPRSNLRGVCRVVGLTASCASRLSHDGQQRRCLTIQQADQGRQDRQRVVILGSGWAGYTVARQLDSKKYQAVVVSPRSYFAFTPLLASTSVGTLEFRTALEPVRSRRSNVGFFQGWADAVDFKNGTVTIEEAIDDQNRGLKDESGKEKSKEAKQVKKGKTFALSYDKLVITVGCYSQTFNTPGIREHALFLKDVADARKIRNRILACFEAAALPTTSDEMRKVLLNFAVVGGGPTGIEFGAELHDLMHEDLVRIYPELIPLAKITVYDVSDKVLPMFDEKLAKYCMETFRREGIAIKTQHHVEGLRPGPPKDSGVDTKECAHDCFTLQLKEEGEVGVGMVVWSTGLMNNPFVAKALRQISVLPENEVEVLEGGHDAVKAVQWEVKKDARSGSIMTDDRLRMRIQAQGDATDKSQAILKNVFALGDCAILEGTTYPATAQVASQKAMWLAKRLNKNDIEKSAGFSFKNLGVMAYIGSWNAVVQGGSGGNVSGRAAWILWRGAYLTKSVSIRNKILIPMYWFLNWIFGRDISRF</sequence>
<reference evidence="8" key="1">
    <citation type="journal article" date="2020" name="Stud. Mycol.">
        <title>101 Dothideomycetes genomes: a test case for predicting lifestyles and emergence of pathogens.</title>
        <authorList>
            <person name="Haridas S."/>
            <person name="Albert R."/>
            <person name="Binder M."/>
            <person name="Bloem J."/>
            <person name="Labutti K."/>
            <person name="Salamov A."/>
            <person name="Andreopoulos B."/>
            <person name="Baker S."/>
            <person name="Barry K."/>
            <person name="Bills G."/>
            <person name="Bluhm B."/>
            <person name="Cannon C."/>
            <person name="Castanera R."/>
            <person name="Culley D."/>
            <person name="Daum C."/>
            <person name="Ezra D."/>
            <person name="Gonzalez J."/>
            <person name="Henrissat B."/>
            <person name="Kuo A."/>
            <person name="Liang C."/>
            <person name="Lipzen A."/>
            <person name="Lutzoni F."/>
            <person name="Magnuson J."/>
            <person name="Mondo S."/>
            <person name="Nolan M."/>
            <person name="Ohm R."/>
            <person name="Pangilinan J."/>
            <person name="Park H.-J."/>
            <person name="Ramirez L."/>
            <person name="Alfaro M."/>
            <person name="Sun H."/>
            <person name="Tritt A."/>
            <person name="Yoshinaga Y."/>
            <person name="Zwiers L.-H."/>
            <person name="Turgeon B."/>
            <person name="Goodwin S."/>
            <person name="Spatafora J."/>
            <person name="Crous P."/>
            <person name="Grigoriev I."/>
        </authorList>
    </citation>
    <scope>NUCLEOTIDE SEQUENCE</scope>
    <source>
        <strain evidence="8">CBS 279.74</strain>
    </source>
</reference>
<evidence type="ECO:0000256" key="3">
    <source>
        <dbReference type="ARBA" id="ARBA00022827"/>
    </source>
</evidence>
<protein>
    <submittedName>
        <fullName evidence="8">FAD/NAD(P)-binding domain-containing protein</fullName>
    </submittedName>
</protein>
<evidence type="ECO:0000256" key="2">
    <source>
        <dbReference type="ARBA" id="ARBA00022630"/>
    </source>
</evidence>
<evidence type="ECO:0000259" key="6">
    <source>
        <dbReference type="Pfam" id="PF07992"/>
    </source>
</evidence>
<dbReference type="InterPro" id="IPR045024">
    <property type="entry name" value="NDH-2"/>
</dbReference>
<feature type="domain" description="External alternative NADH-ubiquinone oxidoreductase-like C-terminal" evidence="7">
    <location>
        <begin position="485"/>
        <end position="545"/>
    </location>
</feature>
<evidence type="ECO:0000256" key="5">
    <source>
        <dbReference type="ARBA" id="ARBA00023027"/>
    </source>
</evidence>
<accession>A0A6G1KG51</accession>
<keyword evidence="9" id="KW-1185">Reference proteome</keyword>
<keyword evidence="4" id="KW-0560">Oxidoreductase</keyword>
<dbReference type="InterPro" id="IPR023753">
    <property type="entry name" value="FAD/NAD-binding_dom"/>
</dbReference>
<evidence type="ECO:0000313" key="8">
    <source>
        <dbReference type="EMBL" id="KAF2711525.1"/>
    </source>
</evidence>
<dbReference type="Pfam" id="PF07992">
    <property type="entry name" value="Pyr_redox_2"/>
    <property type="match status" value="1"/>
</dbReference>
<evidence type="ECO:0000313" key="9">
    <source>
        <dbReference type="Proteomes" id="UP000799428"/>
    </source>
</evidence>
<dbReference type="OrthoDB" id="9992747at2759"/>
<keyword evidence="2" id="KW-0285">Flavoprotein</keyword>
<evidence type="ECO:0000259" key="7">
    <source>
        <dbReference type="Pfam" id="PF22366"/>
    </source>
</evidence>
<evidence type="ECO:0000256" key="4">
    <source>
        <dbReference type="ARBA" id="ARBA00023002"/>
    </source>
</evidence>
<dbReference type="Gene3D" id="3.50.50.100">
    <property type="match status" value="1"/>
</dbReference>
<dbReference type="InterPro" id="IPR036188">
    <property type="entry name" value="FAD/NAD-bd_sf"/>
</dbReference>
<evidence type="ECO:0000256" key="1">
    <source>
        <dbReference type="ARBA" id="ARBA00005272"/>
    </source>
</evidence>
<gene>
    <name evidence="8" type="ORF">K504DRAFT_402624</name>
</gene>
<proteinExistence type="inferred from homology"/>
<keyword evidence="5" id="KW-0520">NAD</keyword>
<name>A0A6G1KG51_9PLEO</name>
<keyword evidence="3" id="KW-0274">FAD</keyword>
<dbReference type="GO" id="GO:0003954">
    <property type="term" value="F:NADH dehydrogenase activity"/>
    <property type="evidence" value="ECO:0007669"/>
    <property type="project" value="InterPro"/>
</dbReference>
<dbReference type="Pfam" id="PF22366">
    <property type="entry name" value="NDH2_C"/>
    <property type="match status" value="1"/>
</dbReference>
<dbReference type="AlphaFoldDB" id="A0A6G1KG51"/>